<proteinExistence type="predicted"/>
<dbReference type="AlphaFoldDB" id="A0A0H5RA53"/>
<keyword evidence="1" id="KW-0472">Membrane</keyword>
<dbReference type="EMBL" id="HACM01010239">
    <property type="protein sequence ID" value="CRZ10681.1"/>
    <property type="molecule type" value="Transcribed_RNA"/>
</dbReference>
<reference evidence="2" key="1">
    <citation type="submission" date="2015-04" db="EMBL/GenBank/DDBJ databases">
        <title>The genome sequence of the plant pathogenic Rhizarian Plasmodiophora brassicae reveals insights in its biotrophic life cycle and the origin of chitin synthesis.</title>
        <authorList>
            <person name="Schwelm A."/>
            <person name="Fogelqvist J."/>
            <person name="Knaust A."/>
            <person name="Julke S."/>
            <person name="Lilja T."/>
            <person name="Dhandapani V."/>
            <person name="Bonilla-Rosso G."/>
            <person name="Karlsson M."/>
            <person name="Shevchenko A."/>
            <person name="Choi S.R."/>
            <person name="Kim H.G."/>
            <person name="Park J.Y."/>
            <person name="Lim Y.P."/>
            <person name="Ludwig-Muller J."/>
            <person name="Dixelius C."/>
        </authorList>
    </citation>
    <scope>NUCLEOTIDE SEQUENCE</scope>
    <source>
        <tissue evidence="2">Potato root galls</tissue>
    </source>
</reference>
<name>A0A0H5RA53_9EUKA</name>
<keyword evidence="1" id="KW-0812">Transmembrane</keyword>
<keyword evidence="1" id="KW-1133">Transmembrane helix</keyword>
<feature type="transmembrane region" description="Helical" evidence="1">
    <location>
        <begin position="15"/>
        <end position="34"/>
    </location>
</feature>
<feature type="non-terminal residue" evidence="2">
    <location>
        <position position="1"/>
    </location>
</feature>
<organism evidence="2">
    <name type="scientific">Spongospora subterranea</name>
    <dbReference type="NCBI Taxonomy" id="70186"/>
    <lineage>
        <taxon>Eukaryota</taxon>
        <taxon>Sar</taxon>
        <taxon>Rhizaria</taxon>
        <taxon>Endomyxa</taxon>
        <taxon>Phytomyxea</taxon>
        <taxon>Plasmodiophorida</taxon>
        <taxon>Plasmodiophoridae</taxon>
        <taxon>Spongospora</taxon>
    </lineage>
</organism>
<accession>A0A0H5RA53</accession>
<sequence>LDQIFCGVALISQAMLFKIVFIFCLAIVLIAQPIRRQPKKNLKLSLFGPGRAPPCPATNQGLLNPVPSRSACNIYQPSGHLPFVLESSSNTFQPPYTSFPASHSHQYANSDPLEVVPISQSDSLRKAYAQSFIAKVTANLINIYLLEVKPLILSNNGWEVIALQLAQGHRQFSDSLFKIIFLTHDFGAELLRRFLGEELHKSEKFHEFLENSFFKRLFKTEKTTVPSGLDPSFYIKLFDEVVETFLDFLMFRPTDDQWAILAGFNQEMIENHAQFGLQVAFCPNSAVLDNVLLDGLIKPTLSILKKLRLAQEHCREVLKNAVDIISVHVLKDSKFLALSEKLVTSESFDRFEPEKRSLYVSRCFWQIYEDRLGHFVKKYIDCLAWIYTNVKFAKERTSCSSSQDLNIGQSNESVQQVISALNGSGKMVEIYLNQFMAPGAEPSDLYLLTMSHELADLFQEHQFGLDRVASALISKYSSPSQ</sequence>
<evidence type="ECO:0000256" key="1">
    <source>
        <dbReference type="SAM" id="Phobius"/>
    </source>
</evidence>
<evidence type="ECO:0000313" key="2">
    <source>
        <dbReference type="EMBL" id="CRZ10681.1"/>
    </source>
</evidence>
<protein>
    <submittedName>
        <fullName evidence="2">Uncharacterized protein</fullName>
    </submittedName>
</protein>